<comment type="caution">
    <text evidence="2">The sequence shown here is derived from an EMBL/GenBank/DDBJ whole genome shotgun (WGS) entry which is preliminary data.</text>
</comment>
<feature type="domain" description="Helix-turn-helix" evidence="1">
    <location>
        <begin position="6"/>
        <end position="55"/>
    </location>
</feature>
<dbReference type="Proteomes" id="UP001612915">
    <property type="component" value="Unassembled WGS sequence"/>
</dbReference>
<accession>A0ABW8AM17</accession>
<organism evidence="2 3">
    <name type="scientific">Spongisporangium articulatum</name>
    <dbReference type="NCBI Taxonomy" id="3362603"/>
    <lineage>
        <taxon>Bacteria</taxon>
        <taxon>Bacillati</taxon>
        <taxon>Actinomycetota</taxon>
        <taxon>Actinomycetes</taxon>
        <taxon>Kineosporiales</taxon>
        <taxon>Kineosporiaceae</taxon>
        <taxon>Spongisporangium</taxon>
    </lineage>
</organism>
<proteinExistence type="predicted"/>
<reference evidence="2 3" key="1">
    <citation type="submission" date="2024-10" db="EMBL/GenBank/DDBJ databases">
        <title>The Natural Products Discovery Center: Release of the First 8490 Sequenced Strains for Exploring Actinobacteria Biosynthetic Diversity.</title>
        <authorList>
            <person name="Kalkreuter E."/>
            <person name="Kautsar S.A."/>
            <person name="Yang D."/>
            <person name="Bader C.D."/>
            <person name="Teijaro C.N."/>
            <person name="Fluegel L."/>
            <person name="Davis C.M."/>
            <person name="Simpson J.R."/>
            <person name="Lauterbach L."/>
            <person name="Steele A.D."/>
            <person name="Gui C."/>
            <person name="Meng S."/>
            <person name="Li G."/>
            <person name="Viehrig K."/>
            <person name="Ye F."/>
            <person name="Su P."/>
            <person name="Kiefer A.F."/>
            <person name="Nichols A."/>
            <person name="Cepeda A.J."/>
            <person name="Yan W."/>
            <person name="Fan B."/>
            <person name="Jiang Y."/>
            <person name="Adhikari A."/>
            <person name="Zheng C.-J."/>
            <person name="Schuster L."/>
            <person name="Cowan T.M."/>
            <person name="Smanski M.J."/>
            <person name="Chevrette M.G."/>
            <person name="De Carvalho L.P.S."/>
            <person name="Shen B."/>
        </authorList>
    </citation>
    <scope>NUCLEOTIDE SEQUENCE [LARGE SCALE GENOMIC DNA]</scope>
    <source>
        <strain evidence="2 3">NPDC049639</strain>
    </source>
</reference>
<evidence type="ECO:0000259" key="1">
    <source>
        <dbReference type="Pfam" id="PF12728"/>
    </source>
</evidence>
<dbReference type="EMBL" id="JBITLV010000002">
    <property type="protein sequence ID" value="MFI7586671.1"/>
    <property type="molecule type" value="Genomic_DNA"/>
</dbReference>
<name>A0ABW8AM17_9ACTN</name>
<dbReference type="Pfam" id="PF12728">
    <property type="entry name" value="HTH_17"/>
    <property type="match status" value="1"/>
</dbReference>
<sequence length="74" mass="8563">MAQRFLQLADVAEELNISPRQALTLLQNGEIRGIQVGPKRIWRVEAAELEAYIQRMYVETEARMAERVAQPEEH</sequence>
<keyword evidence="3" id="KW-1185">Reference proteome</keyword>
<evidence type="ECO:0000313" key="2">
    <source>
        <dbReference type="EMBL" id="MFI7586671.1"/>
    </source>
</evidence>
<protein>
    <submittedName>
        <fullName evidence="2">Helix-turn-helix domain-containing protein</fullName>
    </submittedName>
</protein>
<evidence type="ECO:0000313" key="3">
    <source>
        <dbReference type="Proteomes" id="UP001612915"/>
    </source>
</evidence>
<dbReference type="InterPro" id="IPR041657">
    <property type="entry name" value="HTH_17"/>
</dbReference>
<dbReference type="RefSeq" id="WP_398276877.1">
    <property type="nucleotide sequence ID" value="NZ_JBITLV010000002.1"/>
</dbReference>
<gene>
    <name evidence="2" type="ORF">ACIB24_06300</name>
</gene>